<proteinExistence type="predicted"/>
<dbReference type="AlphaFoldDB" id="A0AAE1LD71"/>
<keyword evidence="2" id="KW-0472">Membrane</keyword>
<sequence>MKNCVIRGISVNQDDPGGKSLVLFCEALAHDTIKQGLKEGLGRVIESSFLNVKIPKPSRRFSLLQKISLEKFEENSVNVKMSVTEVSQDNVKDQGGGELPVEQGNFSTSGDPGELRSSNDIEFLALDVQALEQMKVQSSCGVSCLVPKKSVVVNLPPSKGDIVRSATDFDIKSKRGGPGYRRPVYDPCSIYDITEFPPEANNEPLSNTMRSASASAHLASSVPASNAPQVPPEMVSFLEEPLLLVGHKLEWEGDVNARKISNARRRKRQQQLTPQEQKKITRIVIGYTLAFFLLVIVTFYIVYFV</sequence>
<evidence type="ECO:0000256" key="1">
    <source>
        <dbReference type="SAM" id="MobiDB-lite"/>
    </source>
</evidence>
<organism evidence="3 4">
    <name type="scientific">Frankliniella fusca</name>
    <dbReference type="NCBI Taxonomy" id="407009"/>
    <lineage>
        <taxon>Eukaryota</taxon>
        <taxon>Metazoa</taxon>
        <taxon>Ecdysozoa</taxon>
        <taxon>Arthropoda</taxon>
        <taxon>Hexapoda</taxon>
        <taxon>Insecta</taxon>
        <taxon>Pterygota</taxon>
        <taxon>Neoptera</taxon>
        <taxon>Paraneoptera</taxon>
        <taxon>Thysanoptera</taxon>
        <taxon>Terebrantia</taxon>
        <taxon>Thripoidea</taxon>
        <taxon>Thripidae</taxon>
        <taxon>Frankliniella</taxon>
    </lineage>
</organism>
<feature type="transmembrane region" description="Helical" evidence="2">
    <location>
        <begin position="284"/>
        <end position="303"/>
    </location>
</feature>
<dbReference type="EMBL" id="JAHWGI010000406">
    <property type="protein sequence ID" value="KAK3915110.1"/>
    <property type="molecule type" value="Genomic_DNA"/>
</dbReference>
<comment type="caution">
    <text evidence="3">The sequence shown here is derived from an EMBL/GenBank/DDBJ whole genome shotgun (WGS) entry which is preliminary data.</text>
</comment>
<evidence type="ECO:0000313" key="4">
    <source>
        <dbReference type="Proteomes" id="UP001219518"/>
    </source>
</evidence>
<keyword evidence="2" id="KW-0812">Transmembrane</keyword>
<reference evidence="3" key="2">
    <citation type="journal article" date="2023" name="BMC Genomics">
        <title>Pest status, molecular evolution, and epigenetic factors derived from the genome assembly of Frankliniella fusca, a thysanopteran phytovirus vector.</title>
        <authorList>
            <person name="Catto M.A."/>
            <person name="Labadie P.E."/>
            <person name="Jacobson A.L."/>
            <person name="Kennedy G.G."/>
            <person name="Srinivasan R."/>
            <person name="Hunt B.G."/>
        </authorList>
    </citation>
    <scope>NUCLEOTIDE SEQUENCE</scope>
    <source>
        <strain evidence="3">PL_HMW_Pooled</strain>
    </source>
</reference>
<reference evidence="3" key="1">
    <citation type="submission" date="2021-07" db="EMBL/GenBank/DDBJ databases">
        <authorList>
            <person name="Catto M.A."/>
            <person name="Jacobson A."/>
            <person name="Kennedy G."/>
            <person name="Labadie P."/>
            <person name="Hunt B.G."/>
            <person name="Srinivasan R."/>
        </authorList>
    </citation>
    <scope>NUCLEOTIDE SEQUENCE</scope>
    <source>
        <strain evidence="3">PL_HMW_Pooled</strain>
        <tissue evidence="3">Head</tissue>
    </source>
</reference>
<keyword evidence="2" id="KW-1133">Transmembrane helix</keyword>
<gene>
    <name evidence="3" type="ORF">KUF71_024387</name>
</gene>
<feature type="region of interest" description="Disordered" evidence="1">
    <location>
        <begin position="89"/>
        <end position="113"/>
    </location>
</feature>
<evidence type="ECO:0000256" key="2">
    <source>
        <dbReference type="SAM" id="Phobius"/>
    </source>
</evidence>
<evidence type="ECO:0000313" key="3">
    <source>
        <dbReference type="EMBL" id="KAK3915110.1"/>
    </source>
</evidence>
<keyword evidence="4" id="KW-1185">Reference proteome</keyword>
<accession>A0AAE1LD71</accession>
<name>A0AAE1LD71_9NEOP</name>
<dbReference type="Proteomes" id="UP001219518">
    <property type="component" value="Unassembled WGS sequence"/>
</dbReference>
<protein>
    <submittedName>
        <fullName evidence="3">RNA replication polyprotein</fullName>
    </submittedName>
</protein>